<evidence type="ECO:0000256" key="1">
    <source>
        <dbReference type="SAM" id="MobiDB-lite"/>
    </source>
</evidence>
<dbReference type="PANTHER" id="PTHR14454:SF11">
    <property type="entry name" value="SERRANO, ISOFORM F"/>
    <property type="match status" value="1"/>
</dbReference>
<dbReference type="AlphaFoldDB" id="A0A6P8J2V4"/>
<dbReference type="InterPro" id="IPR001660">
    <property type="entry name" value="SAM"/>
</dbReference>
<organism evidence="3 4">
    <name type="scientific">Actinia tenebrosa</name>
    <name type="common">Australian red waratah sea anemone</name>
    <dbReference type="NCBI Taxonomy" id="6105"/>
    <lineage>
        <taxon>Eukaryota</taxon>
        <taxon>Metazoa</taxon>
        <taxon>Cnidaria</taxon>
        <taxon>Anthozoa</taxon>
        <taxon>Hexacorallia</taxon>
        <taxon>Actiniaria</taxon>
        <taxon>Actiniidae</taxon>
        <taxon>Actinia</taxon>
    </lineage>
</organism>
<feature type="region of interest" description="Disordered" evidence="1">
    <location>
        <begin position="74"/>
        <end position="96"/>
    </location>
</feature>
<sequence length="181" mass="20882">MEAVINVDGKDHVYDHDKPPEIVVTELTVLQPRQPSSFERRVKSKHHNGQDNAQPVSCEVIKWSLSGEDRLNVQVTKSPRSSLKREQKDNESDSKTVLKTPCKLKDLTVDEISECLREIGLERYVEKFRLEGINGKLFEGLDEDSLLELDVEDQKHQEKILKLAKEKEYRPKTLKVEFSRG</sequence>
<feature type="compositionally biased region" description="Basic and acidic residues" evidence="1">
    <location>
        <begin position="83"/>
        <end position="96"/>
    </location>
</feature>
<dbReference type="RefSeq" id="XP_031572393.1">
    <property type="nucleotide sequence ID" value="XM_031716533.1"/>
</dbReference>
<name>A0A6P8J2V4_ACTTE</name>
<dbReference type="PANTHER" id="PTHR14454">
    <property type="entry name" value="GRB2-ASSOCIATED AND REGULATOR OF MAPK PROTEIN FAMILY MEMBER"/>
    <property type="match status" value="1"/>
</dbReference>
<feature type="unsure residue" description="E or Q" evidence="4">
    <location>
        <position position="114"/>
    </location>
</feature>
<dbReference type="SUPFAM" id="SSF47769">
    <property type="entry name" value="SAM/Pointed domain"/>
    <property type="match status" value="1"/>
</dbReference>
<dbReference type="CDD" id="cd09487">
    <property type="entry name" value="SAM_superfamily"/>
    <property type="match status" value="1"/>
</dbReference>
<reference evidence="4" key="1">
    <citation type="submission" date="2025-08" db="UniProtKB">
        <authorList>
            <consortium name="RefSeq"/>
        </authorList>
    </citation>
    <scope>IDENTIFICATION</scope>
    <source>
        <tissue evidence="4">Tentacle</tissue>
    </source>
</reference>
<dbReference type="OrthoDB" id="6077228at2759"/>
<dbReference type="Proteomes" id="UP000515163">
    <property type="component" value="Unplaced"/>
</dbReference>
<dbReference type="InterPro" id="IPR052281">
    <property type="entry name" value="GAREM"/>
</dbReference>
<evidence type="ECO:0000313" key="3">
    <source>
        <dbReference type="Proteomes" id="UP000515163"/>
    </source>
</evidence>
<dbReference type="SMART" id="SM00454">
    <property type="entry name" value="SAM"/>
    <property type="match status" value="1"/>
</dbReference>
<feature type="domain" description="SAM" evidence="2">
    <location>
        <begin position="107"/>
        <end position="162"/>
    </location>
</feature>
<dbReference type="InParanoid" id="A0A6P8J2V4"/>
<dbReference type="InterPro" id="IPR013761">
    <property type="entry name" value="SAM/pointed_sf"/>
</dbReference>
<protein>
    <submittedName>
        <fullName evidence="4">Uncharacterized protein LOC116306460</fullName>
    </submittedName>
</protein>
<dbReference type="PROSITE" id="PS50105">
    <property type="entry name" value="SAM_DOMAIN"/>
    <property type="match status" value="1"/>
</dbReference>
<evidence type="ECO:0000259" key="2">
    <source>
        <dbReference type="PROSITE" id="PS50105"/>
    </source>
</evidence>
<proteinExistence type="predicted"/>
<keyword evidence="3" id="KW-1185">Reference proteome</keyword>
<dbReference type="Pfam" id="PF07647">
    <property type="entry name" value="SAM_2"/>
    <property type="match status" value="1"/>
</dbReference>
<accession>A0A6P8J2V4</accession>
<gene>
    <name evidence="4" type="primary">LOC116306460</name>
</gene>
<feature type="region of interest" description="Disordered" evidence="1">
    <location>
        <begin position="34"/>
        <end position="55"/>
    </location>
</feature>
<evidence type="ECO:0000313" key="4">
    <source>
        <dbReference type="RefSeq" id="XP_031572393.1"/>
    </source>
</evidence>
<dbReference type="Gene3D" id="1.10.150.50">
    <property type="entry name" value="Transcription Factor, Ets-1"/>
    <property type="match status" value="1"/>
</dbReference>
<dbReference type="KEGG" id="aten:116306460"/>